<keyword evidence="1" id="KW-0175">Coiled coil</keyword>
<protein>
    <recommendedName>
        <fullName evidence="3">BZIP domain-containing protein</fullName>
    </recommendedName>
</protein>
<dbReference type="EMBL" id="WNTK01000149">
    <property type="protein sequence ID" value="KAG9471405.1"/>
    <property type="molecule type" value="Genomic_DNA"/>
</dbReference>
<evidence type="ECO:0000259" key="3">
    <source>
        <dbReference type="PROSITE" id="PS50217"/>
    </source>
</evidence>
<sequence length="285" mass="31247">MRHRLRERSKTTTGSARSRRRERRSRPEALTDTSGETPAACEGEILSELDELLFVDEAATWWKEDERPEESSLTDILQQLAAADDYIGAQLSERRPDCLEEASSSIGSPAEADSSHVMSNGLHRTAPRGRGAGNKNAVAARLNRLRKKEYVSGLEGRVSRLSDENARLERERRALGVRVRELEAEARYLRAVLANDSALSQLLSRLTGLGGVKLSTSLFRDPSVKPDDHDYALPGLVSTGEPEEDVAAPSGGGVCLHVDKEKVSVEFCTVCARNAASATKIFSFR</sequence>
<dbReference type="Gene3D" id="1.20.5.170">
    <property type="match status" value="1"/>
</dbReference>
<organism evidence="4 5">
    <name type="scientific">Eleutherodactylus coqui</name>
    <name type="common">Puerto Rican coqui</name>
    <dbReference type="NCBI Taxonomy" id="57060"/>
    <lineage>
        <taxon>Eukaryota</taxon>
        <taxon>Metazoa</taxon>
        <taxon>Chordata</taxon>
        <taxon>Craniata</taxon>
        <taxon>Vertebrata</taxon>
        <taxon>Euteleostomi</taxon>
        <taxon>Amphibia</taxon>
        <taxon>Batrachia</taxon>
        <taxon>Anura</taxon>
        <taxon>Neobatrachia</taxon>
        <taxon>Hyloidea</taxon>
        <taxon>Eleutherodactylidae</taxon>
        <taxon>Eleutherodactylinae</taxon>
        <taxon>Eleutherodactylus</taxon>
        <taxon>Eleutherodactylus</taxon>
    </lineage>
</organism>
<evidence type="ECO:0000313" key="5">
    <source>
        <dbReference type="Proteomes" id="UP000770717"/>
    </source>
</evidence>
<dbReference type="SUPFAM" id="SSF57959">
    <property type="entry name" value="Leucine zipper domain"/>
    <property type="match status" value="1"/>
</dbReference>
<dbReference type="OrthoDB" id="6606299at2759"/>
<feature type="region of interest" description="Disordered" evidence="2">
    <location>
        <begin position="1"/>
        <end position="40"/>
    </location>
</feature>
<evidence type="ECO:0000313" key="4">
    <source>
        <dbReference type="EMBL" id="KAG9471405.1"/>
    </source>
</evidence>
<dbReference type="AlphaFoldDB" id="A0A8J6EM32"/>
<feature type="coiled-coil region" evidence="1">
    <location>
        <begin position="151"/>
        <end position="185"/>
    </location>
</feature>
<dbReference type="GO" id="GO:0003700">
    <property type="term" value="F:DNA-binding transcription factor activity"/>
    <property type="evidence" value="ECO:0007669"/>
    <property type="project" value="InterPro"/>
</dbReference>
<name>A0A8J6EM32_ELECQ</name>
<dbReference type="InterPro" id="IPR046347">
    <property type="entry name" value="bZIP_sf"/>
</dbReference>
<evidence type="ECO:0000256" key="2">
    <source>
        <dbReference type="SAM" id="MobiDB-lite"/>
    </source>
</evidence>
<keyword evidence="5" id="KW-1185">Reference proteome</keyword>
<comment type="caution">
    <text evidence="4">The sequence shown here is derived from an EMBL/GenBank/DDBJ whole genome shotgun (WGS) entry which is preliminary data.</text>
</comment>
<dbReference type="CDD" id="cd14706">
    <property type="entry name" value="bZIP_CREBZF"/>
    <property type="match status" value="1"/>
</dbReference>
<dbReference type="Proteomes" id="UP000770717">
    <property type="component" value="Unassembled WGS sequence"/>
</dbReference>
<dbReference type="PROSITE" id="PS50217">
    <property type="entry name" value="BZIP"/>
    <property type="match status" value="1"/>
</dbReference>
<feature type="domain" description="BZIP" evidence="3">
    <location>
        <begin position="135"/>
        <end position="189"/>
    </location>
</feature>
<dbReference type="InterPro" id="IPR004827">
    <property type="entry name" value="bZIP"/>
</dbReference>
<proteinExistence type="predicted"/>
<accession>A0A8J6EM32</accession>
<reference evidence="4" key="1">
    <citation type="thesis" date="2020" institute="ProQuest LLC" country="789 East Eisenhower Parkway, Ann Arbor, MI, USA">
        <title>Comparative Genomics and Chromosome Evolution.</title>
        <authorList>
            <person name="Mudd A.B."/>
        </authorList>
    </citation>
    <scope>NUCLEOTIDE SEQUENCE</scope>
    <source>
        <strain evidence="4">HN-11 Male</strain>
        <tissue evidence="4">Kidney and liver</tissue>
    </source>
</reference>
<gene>
    <name evidence="4" type="ORF">GDO78_014911</name>
</gene>
<evidence type="ECO:0000256" key="1">
    <source>
        <dbReference type="SAM" id="Coils"/>
    </source>
</evidence>